<dbReference type="Gene3D" id="1.10.10.1320">
    <property type="entry name" value="Anti-sigma factor, zinc-finger domain"/>
    <property type="match status" value="1"/>
</dbReference>
<feature type="region of interest" description="Disordered" evidence="2">
    <location>
        <begin position="127"/>
        <end position="194"/>
    </location>
</feature>
<feature type="domain" description="Putative zinc-finger" evidence="3">
    <location>
        <begin position="3"/>
        <end position="37"/>
    </location>
</feature>
<proteinExistence type="predicted"/>
<dbReference type="InterPro" id="IPR041916">
    <property type="entry name" value="Anti_sigma_zinc_sf"/>
</dbReference>
<dbReference type="AlphaFoldDB" id="A0A0W8E103"/>
<evidence type="ECO:0000256" key="1">
    <source>
        <dbReference type="SAM" id="Coils"/>
    </source>
</evidence>
<protein>
    <recommendedName>
        <fullName evidence="3">Putative zinc-finger domain-containing protein</fullName>
    </recommendedName>
</protein>
<comment type="caution">
    <text evidence="4">The sequence shown here is derived from an EMBL/GenBank/DDBJ whole genome shotgun (WGS) entry which is preliminary data.</text>
</comment>
<evidence type="ECO:0000313" key="4">
    <source>
        <dbReference type="EMBL" id="KUG02351.1"/>
    </source>
</evidence>
<dbReference type="Pfam" id="PF13490">
    <property type="entry name" value="zf-HC2"/>
    <property type="match status" value="1"/>
</dbReference>
<feature type="compositionally biased region" description="Basic and acidic residues" evidence="2">
    <location>
        <begin position="132"/>
        <end position="144"/>
    </location>
</feature>
<evidence type="ECO:0000256" key="2">
    <source>
        <dbReference type="SAM" id="MobiDB-lite"/>
    </source>
</evidence>
<name>A0A0W8E103_9ZZZZ</name>
<dbReference type="InterPro" id="IPR027383">
    <property type="entry name" value="Znf_put"/>
</dbReference>
<accession>A0A0W8E103</accession>
<evidence type="ECO:0000259" key="3">
    <source>
        <dbReference type="Pfam" id="PF13490"/>
    </source>
</evidence>
<feature type="coiled-coil region" evidence="1">
    <location>
        <begin position="300"/>
        <end position="327"/>
    </location>
</feature>
<sequence length="339" mass="36921">MNCKEAKNFISPYMDGELEGNSALEFIAHLEECESCRQSYQEMVQISGLFRSAGKTIIPAPDGFKDSVMQRIAEKPGSGRSAVLVGFSRRWKQMAASAAAVALLAFTSYTYALPPLIQLAEHEQTPIVSSDSGDKVDPVDKTDLDIQPSNGDSSSDITDPGDIDTTQPGTDVSDKDPVVNDPDPQSGDNAPVLLSADQQNIKTTLLKIAARAEMSSSYDKAVSSAQSVGAQTEKLGQQSKDDIIYQQVNIIVARDNEAALLSSLRSLGDIISEQEDYKDISTAYQNTVDQYNNLTQQKADSDDAEEIQRLESEINSLNDKLGAFKQQAEKVTIVLWLQQ</sequence>
<organism evidence="4">
    <name type="scientific">hydrocarbon metagenome</name>
    <dbReference type="NCBI Taxonomy" id="938273"/>
    <lineage>
        <taxon>unclassified sequences</taxon>
        <taxon>metagenomes</taxon>
        <taxon>ecological metagenomes</taxon>
    </lineage>
</organism>
<dbReference type="EMBL" id="LNQE01001924">
    <property type="protein sequence ID" value="KUG02351.1"/>
    <property type="molecule type" value="Genomic_DNA"/>
</dbReference>
<reference evidence="4" key="1">
    <citation type="journal article" date="2015" name="Proc. Natl. Acad. Sci. U.S.A.">
        <title>Networks of energetic and metabolic interactions define dynamics in microbial communities.</title>
        <authorList>
            <person name="Embree M."/>
            <person name="Liu J.K."/>
            <person name="Al-Bassam M.M."/>
            <person name="Zengler K."/>
        </authorList>
    </citation>
    <scope>NUCLEOTIDE SEQUENCE</scope>
</reference>
<keyword evidence="1" id="KW-0175">Coiled coil</keyword>
<gene>
    <name evidence="4" type="ORF">ASZ90_020304</name>
</gene>
<feature type="compositionally biased region" description="Polar residues" evidence="2">
    <location>
        <begin position="147"/>
        <end position="157"/>
    </location>
</feature>